<protein>
    <submittedName>
        <fullName evidence="7">DELLA protein RGL2-like</fullName>
    </submittedName>
</protein>
<keyword evidence="2" id="KW-0805">Transcription regulation</keyword>
<comment type="caution">
    <text evidence="5">Lacks conserved residue(s) required for the propagation of feature annotation.</text>
</comment>
<evidence type="ECO:0000313" key="6">
    <source>
        <dbReference type="Proteomes" id="UP000504603"/>
    </source>
</evidence>
<evidence type="ECO:0000256" key="5">
    <source>
        <dbReference type="PROSITE-ProRule" id="PRU01191"/>
    </source>
</evidence>
<sequence>MADGFFSFTPFDFNGSQGEAFFPFNGCYEKPESELRGKADDCPFRMEEFGDFNFLSADQSGFYQQNVPKIGDQTNYQQPYSDDLIFDELLFNNNITISESIPEKSKISENLAADSISFNPSKQVSNPCLESLQLLNSYGAKFKRRMKGTKLGNRGIEASEENKKLSTEEILRVAGARYVHFFPEGHDDFYMPMHPCDFALSGLSEDEIKDVELAHVLFAAAEKVGYQQYDRASRLLQRCEWTASPVGNAVQRLVFYFAKALRRRIERETGRAAMKEPKEDWEMTLEALRGCMKLPFQQVMQLTAVQAIFEHVKPISKVHLIDLEIRSGVHWAAFMQSLVDLKELPIKLLKITAVVSEKFHLIEKVGKWLENVAESLNIPFSFKPILVSDMMEIKEELFEVEEDEMVAIYSPLALRTMISRPTRLENLMRVIRNLKPSIMVVSEVEANYNLSSFVNRFIESLFFTGSYFDCLETCIVEDEDSRRKIEVFCGEGIENVVALEGSDRVERGVKIEVWRAFFARFRMEEMEFSESCLSQAKLVAEGFAYGNSCSLEKNGKCLIVGWKETPILSVSAWQFL</sequence>
<evidence type="ECO:0000256" key="4">
    <source>
        <dbReference type="ARBA" id="ARBA00023242"/>
    </source>
</evidence>
<evidence type="ECO:0000256" key="1">
    <source>
        <dbReference type="ARBA" id="ARBA00004123"/>
    </source>
</evidence>
<comment type="similarity">
    <text evidence="5">Belongs to the GRAS family.</text>
</comment>
<dbReference type="PANTHER" id="PTHR31636">
    <property type="entry name" value="OSJNBA0084A10.13 PROTEIN-RELATED"/>
    <property type="match status" value="1"/>
</dbReference>
<comment type="subcellular location">
    <subcellularLocation>
        <location evidence="1">Nucleus</location>
    </subcellularLocation>
</comment>
<dbReference type="PROSITE" id="PS50985">
    <property type="entry name" value="GRAS"/>
    <property type="match status" value="1"/>
</dbReference>
<reference evidence="7" key="1">
    <citation type="submission" date="2025-08" db="UniProtKB">
        <authorList>
            <consortium name="RefSeq"/>
        </authorList>
    </citation>
    <scope>IDENTIFICATION</scope>
    <source>
        <strain evidence="7">OHB3-1</strain>
    </source>
</reference>
<accession>A0A6J1CTR1</accession>
<dbReference type="OrthoDB" id="770224at2759"/>
<keyword evidence="3" id="KW-0804">Transcription</keyword>
<dbReference type="KEGG" id="mcha:111014683"/>
<dbReference type="InterPro" id="IPR005202">
    <property type="entry name" value="TF_GRAS"/>
</dbReference>
<feature type="region of interest" description="Leucine repeat II (LRII)" evidence="5">
    <location>
        <begin position="364"/>
        <end position="396"/>
    </location>
</feature>
<organism evidence="6 7">
    <name type="scientific">Momordica charantia</name>
    <name type="common">Bitter gourd</name>
    <name type="synonym">Balsam pear</name>
    <dbReference type="NCBI Taxonomy" id="3673"/>
    <lineage>
        <taxon>Eukaryota</taxon>
        <taxon>Viridiplantae</taxon>
        <taxon>Streptophyta</taxon>
        <taxon>Embryophyta</taxon>
        <taxon>Tracheophyta</taxon>
        <taxon>Spermatophyta</taxon>
        <taxon>Magnoliopsida</taxon>
        <taxon>eudicotyledons</taxon>
        <taxon>Gunneridae</taxon>
        <taxon>Pentapetalae</taxon>
        <taxon>rosids</taxon>
        <taxon>fabids</taxon>
        <taxon>Cucurbitales</taxon>
        <taxon>Cucurbitaceae</taxon>
        <taxon>Momordiceae</taxon>
        <taxon>Momordica</taxon>
    </lineage>
</organism>
<proteinExistence type="inferred from homology"/>
<keyword evidence="6" id="KW-1185">Reference proteome</keyword>
<evidence type="ECO:0000256" key="3">
    <source>
        <dbReference type="ARBA" id="ARBA00023163"/>
    </source>
</evidence>
<feature type="region of interest" description="SAW" evidence="5">
    <location>
        <begin position="498"/>
        <end position="574"/>
    </location>
</feature>
<name>A0A6J1CTR1_MOMCH</name>
<dbReference type="GeneID" id="111014683"/>
<dbReference type="Proteomes" id="UP000504603">
    <property type="component" value="Unplaced"/>
</dbReference>
<dbReference type="AlphaFoldDB" id="A0A6J1CTR1"/>
<dbReference type="Pfam" id="PF03514">
    <property type="entry name" value="GRAS"/>
    <property type="match status" value="1"/>
</dbReference>
<dbReference type="RefSeq" id="XP_022145180.1">
    <property type="nucleotide sequence ID" value="XM_022289488.1"/>
</dbReference>
<dbReference type="GO" id="GO:0005634">
    <property type="term" value="C:nucleus"/>
    <property type="evidence" value="ECO:0007669"/>
    <property type="project" value="UniProtKB-SubCell"/>
</dbReference>
<evidence type="ECO:0000256" key="2">
    <source>
        <dbReference type="ARBA" id="ARBA00023015"/>
    </source>
</evidence>
<keyword evidence="4" id="KW-0539">Nucleus</keyword>
<evidence type="ECO:0000313" key="7">
    <source>
        <dbReference type="RefSeq" id="XP_022145180.1"/>
    </source>
</evidence>
<gene>
    <name evidence="7" type="primary">LOC111014683</name>
</gene>